<name>A0A1J1IAZ0_9DIPT</name>
<evidence type="ECO:0000313" key="2">
    <source>
        <dbReference type="Proteomes" id="UP000183832"/>
    </source>
</evidence>
<protein>
    <submittedName>
        <fullName evidence="1">CLUMA_CG010842, isoform A</fullName>
    </submittedName>
</protein>
<keyword evidence="2" id="KW-1185">Reference proteome</keyword>
<reference evidence="1 2" key="1">
    <citation type="submission" date="2015-04" db="EMBL/GenBank/DDBJ databases">
        <authorList>
            <person name="Syromyatnikov M.Y."/>
            <person name="Popov V.N."/>
        </authorList>
    </citation>
    <scope>NUCLEOTIDE SEQUENCE [LARGE SCALE GENOMIC DNA]</scope>
</reference>
<dbReference type="Proteomes" id="UP000183832">
    <property type="component" value="Unassembled WGS sequence"/>
</dbReference>
<dbReference type="EMBL" id="CVRI01000047">
    <property type="protein sequence ID" value="CRK97453.1"/>
    <property type="molecule type" value="Genomic_DNA"/>
</dbReference>
<sequence>MILIKSILIAITRQPTYKAENVGSSILSLCRRNGFAHNFKLDQNITHNELESNKKALTTQEGARGILNLLIKA</sequence>
<accession>A0A1J1IAZ0</accession>
<evidence type="ECO:0000313" key="1">
    <source>
        <dbReference type="EMBL" id="CRK97453.1"/>
    </source>
</evidence>
<dbReference type="AlphaFoldDB" id="A0A1J1IAZ0"/>
<gene>
    <name evidence="1" type="ORF">CLUMA_CG010842</name>
</gene>
<organism evidence="1 2">
    <name type="scientific">Clunio marinus</name>
    <dbReference type="NCBI Taxonomy" id="568069"/>
    <lineage>
        <taxon>Eukaryota</taxon>
        <taxon>Metazoa</taxon>
        <taxon>Ecdysozoa</taxon>
        <taxon>Arthropoda</taxon>
        <taxon>Hexapoda</taxon>
        <taxon>Insecta</taxon>
        <taxon>Pterygota</taxon>
        <taxon>Neoptera</taxon>
        <taxon>Endopterygota</taxon>
        <taxon>Diptera</taxon>
        <taxon>Nematocera</taxon>
        <taxon>Chironomoidea</taxon>
        <taxon>Chironomidae</taxon>
        <taxon>Clunio</taxon>
    </lineage>
</organism>
<proteinExistence type="predicted"/>